<proteinExistence type="predicted"/>
<keyword evidence="3" id="KW-1185">Reference proteome</keyword>
<comment type="caution">
    <text evidence="2">The sequence shown here is derived from an EMBL/GenBank/DDBJ whole genome shotgun (WGS) entry which is preliminary data.</text>
</comment>
<organism evidence="2 3">
    <name type="scientific">Spirosoma terrae</name>
    <dbReference type="NCBI Taxonomy" id="1968276"/>
    <lineage>
        <taxon>Bacteria</taxon>
        <taxon>Pseudomonadati</taxon>
        <taxon>Bacteroidota</taxon>
        <taxon>Cytophagia</taxon>
        <taxon>Cytophagales</taxon>
        <taxon>Cytophagaceae</taxon>
        <taxon>Spirosoma</taxon>
    </lineage>
</organism>
<feature type="signal peptide" evidence="1">
    <location>
        <begin position="1"/>
        <end position="23"/>
    </location>
</feature>
<dbReference type="RefSeq" id="WP_163946022.1">
    <property type="nucleotide sequence ID" value="NZ_JAAFZH010000003.1"/>
</dbReference>
<evidence type="ECO:0000313" key="2">
    <source>
        <dbReference type="EMBL" id="NDU94965.1"/>
    </source>
</evidence>
<dbReference type="EMBL" id="JAAFZH010000003">
    <property type="protein sequence ID" value="NDU94965.1"/>
    <property type="molecule type" value="Genomic_DNA"/>
</dbReference>
<dbReference type="Proteomes" id="UP000474175">
    <property type="component" value="Unassembled WGS sequence"/>
</dbReference>
<name>A0A6L9L320_9BACT</name>
<keyword evidence="1" id="KW-0732">Signal</keyword>
<sequence>MTCYRFASLVCCLIGLAWLCAGCRINQQSTNLEPDFYRALYSGRPDLQRKRVYVVDKGDTLQLINPETDSRENVASETYRPWSFYSAEVDVDVFTLPFKVRPAQGNLPPQLNSNFNAAVYLGKRLDFHRYRWQQVTPTMEVRQLYSRGFGYGIFAGLGSATINDVVTRNQLGFEYEGVVLNGGAAVIYDARIFNVGLALGVDHLIDKNRQLWVYQHRPWFGVLFGLNLN</sequence>
<evidence type="ECO:0008006" key="4">
    <source>
        <dbReference type="Google" id="ProtNLM"/>
    </source>
</evidence>
<evidence type="ECO:0000313" key="3">
    <source>
        <dbReference type="Proteomes" id="UP000474175"/>
    </source>
</evidence>
<reference evidence="2 3" key="1">
    <citation type="submission" date="2020-02" db="EMBL/GenBank/DDBJ databases">
        <title>Draft genome sequence of two Spirosoma agri KCTC 52727 and Spirosoma terrae KCTC 52035.</title>
        <authorList>
            <person name="Rojas J."/>
            <person name="Ambika Manirajan B."/>
            <person name="Suarez C."/>
            <person name="Ratering S."/>
            <person name="Schnell S."/>
        </authorList>
    </citation>
    <scope>NUCLEOTIDE SEQUENCE [LARGE SCALE GENOMIC DNA]</scope>
    <source>
        <strain evidence="2 3">KCTC 52035</strain>
    </source>
</reference>
<evidence type="ECO:0000256" key="1">
    <source>
        <dbReference type="SAM" id="SignalP"/>
    </source>
</evidence>
<gene>
    <name evidence="2" type="ORF">GK108_08780</name>
</gene>
<protein>
    <recommendedName>
        <fullName evidence="4">DUF3575 domain-containing protein</fullName>
    </recommendedName>
</protein>
<feature type="chain" id="PRO_5026849857" description="DUF3575 domain-containing protein" evidence="1">
    <location>
        <begin position="24"/>
        <end position="229"/>
    </location>
</feature>
<accession>A0A6L9L320</accession>
<dbReference type="AlphaFoldDB" id="A0A6L9L320"/>